<comment type="caution">
    <text evidence="2">The sequence shown here is derived from an EMBL/GenBank/DDBJ whole genome shotgun (WGS) entry which is preliminary data.</text>
</comment>
<dbReference type="EMBL" id="JAKUCV010005517">
    <property type="protein sequence ID" value="KAJ4830865.1"/>
    <property type="molecule type" value="Genomic_DNA"/>
</dbReference>
<dbReference type="CDD" id="cd09917">
    <property type="entry name" value="F-box_SF"/>
    <property type="match status" value="1"/>
</dbReference>
<gene>
    <name evidence="2" type="ORF">Tsubulata_033959</name>
</gene>
<dbReference type="SUPFAM" id="SSF81383">
    <property type="entry name" value="F-box domain"/>
    <property type="match status" value="1"/>
</dbReference>
<proteinExistence type="predicted"/>
<dbReference type="Pfam" id="PF03478">
    <property type="entry name" value="Beta-prop_KIB1-4"/>
    <property type="match status" value="1"/>
</dbReference>
<dbReference type="Proteomes" id="UP001141552">
    <property type="component" value="Unassembled WGS sequence"/>
</dbReference>
<dbReference type="PANTHER" id="PTHR47123">
    <property type="entry name" value="F-BOX PROTEIN SKIP23"/>
    <property type="match status" value="1"/>
</dbReference>
<sequence length="393" mass="44921">MASRRISRKWCDLPSELLNHIAGSLETQCDLRRFRSVCRSWRNSTLPPPPPKPSRTIYLPPFWDDGKDEYSPKIELKETSVYCIESLPSTTHHHHQEGAAAAAARPWFVRLRFTESGTAVHEDLATGHPVLKETHKRELRKVLDLRDFQVREICKAYHLWVESDEYFIVSYCFVETEDGSLMGMVLGDKVTYSLFWKMGDDHWTGIDITQDGTLLDELVGYHKGRFFVVSLSGLTHSVDPVSLEVNQVGVAAIQWFPGRKYLVGWSGDLFLVDKRGPEDFDEELDFEFEFKVRKLDEQQQEWVGGEDGLEDLVLFIAYGWSAFVPAKHLPGYGSRCVYYADVDFIDRCYHPASCFMVSEMGGGLHEALQLCPGSSCSNLFWPPPNWLDKNPLV</sequence>
<evidence type="ECO:0000313" key="2">
    <source>
        <dbReference type="EMBL" id="KAJ4830865.1"/>
    </source>
</evidence>
<dbReference type="AlphaFoldDB" id="A0A9Q0J7V6"/>
<evidence type="ECO:0000259" key="1">
    <source>
        <dbReference type="SMART" id="SM00256"/>
    </source>
</evidence>
<accession>A0A9Q0J7V6</accession>
<name>A0A9Q0J7V6_9ROSI</name>
<dbReference type="InterPro" id="IPR001810">
    <property type="entry name" value="F-box_dom"/>
</dbReference>
<feature type="domain" description="F-box" evidence="1">
    <location>
        <begin position="13"/>
        <end position="54"/>
    </location>
</feature>
<dbReference type="Pfam" id="PF12937">
    <property type="entry name" value="F-box-like"/>
    <property type="match status" value="1"/>
</dbReference>
<protein>
    <recommendedName>
        <fullName evidence="1">F-box domain-containing protein</fullName>
    </recommendedName>
</protein>
<evidence type="ECO:0000313" key="3">
    <source>
        <dbReference type="Proteomes" id="UP001141552"/>
    </source>
</evidence>
<keyword evidence="3" id="KW-1185">Reference proteome</keyword>
<dbReference type="Gene3D" id="1.20.1280.50">
    <property type="match status" value="1"/>
</dbReference>
<dbReference type="PANTHER" id="PTHR47123:SF26">
    <property type="entry name" value="DUF295 DOMAIN-CONTAINING PROTEIN"/>
    <property type="match status" value="1"/>
</dbReference>
<dbReference type="SMART" id="SM00256">
    <property type="entry name" value="FBOX"/>
    <property type="match status" value="1"/>
</dbReference>
<dbReference type="InterPro" id="IPR005174">
    <property type="entry name" value="KIB1-4_b-propeller"/>
</dbReference>
<reference evidence="2" key="1">
    <citation type="submission" date="2022-02" db="EMBL/GenBank/DDBJ databases">
        <authorList>
            <person name="Henning P.M."/>
            <person name="McCubbin A.G."/>
            <person name="Shore J.S."/>
        </authorList>
    </citation>
    <scope>NUCLEOTIDE SEQUENCE</scope>
    <source>
        <strain evidence="2">F60SS</strain>
        <tissue evidence="2">Leaves</tissue>
    </source>
</reference>
<dbReference type="InterPro" id="IPR036047">
    <property type="entry name" value="F-box-like_dom_sf"/>
</dbReference>
<dbReference type="OrthoDB" id="638130at2759"/>
<organism evidence="2 3">
    <name type="scientific">Turnera subulata</name>
    <dbReference type="NCBI Taxonomy" id="218843"/>
    <lineage>
        <taxon>Eukaryota</taxon>
        <taxon>Viridiplantae</taxon>
        <taxon>Streptophyta</taxon>
        <taxon>Embryophyta</taxon>
        <taxon>Tracheophyta</taxon>
        <taxon>Spermatophyta</taxon>
        <taxon>Magnoliopsida</taxon>
        <taxon>eudicotyledons</taxon>
        <taxon>Gunneridae</taxon>
        <taxon>Pentapetalae</taxon>
        <taxon>rosids</taxon>
        <taxon>fabids</taxon>
        <taxon>Malpighiales</taxon>
        <taxon>Passifloraceae</taxon>
        <taxon>Turnera</taxon>
    </lineage>
</organism>
<reference evidence="2" key="2">
    <citation type="journal article" date="2023" name="Plants (Basel)">
        <title>Annotation of the Turnera subulata (Passifloraceae) Draft Genome Reveals the S-Locus Evolved after the Divergence of Turneroideae from Passifloroideae in a Stepwise Manner.</title>
        <authorList>
            <person name="Henning P.M."/>
            <person name="Roalson E.H."/>
            <person name="Mir W."/>
            <person name="McCubbin A.G."/>
            <person name="Shore J.S."/>
        </authorList>
    </citation>
    <scope>NUCLEOTIDE SEQUENCE</scope>
    <source>
        <strain evidence="2">F60SS</strain>
    </source>
</reference>
<dbReference type="InterPro" id="IPR051304">
    <property type="entry name" value="SCF_F-box_domain"/>
</dbReference>